<evidence type="ECO:0000313" key="2">
    <source>
        <dbReference type="EMBL" id="SEA80479.1"/>
    </source>
</evidence>
<feature type="transmembrane region" description="Helical" evidence="1">
    <location>
        <begin position="6"/>
        <end position="28"/>
    </location>
</feature>
<proteinExistence type="predicted"/>
<dbReference type="RefSeq" id="WP_091826491.1">
    <property type="nucleotide sequence ID" value="NZ_FNRJ01000007.1"/>
</dbReference>
<keyword evidence="3" id="KW-1185">Reference proteome</keyword>
<dbReference type="AlphaFoldDB" id="A0A1H4E6Q8"/>
<dbReference type="EMBL" id="FNRJ01000007">
    <property type="protein sequence ID" value="SEA80479.1"/>
    <property type="molecule type" value="Genomic_DNA"/>
</dbReference>
<gene>
    <name evidence="2" type="ORF">SAMN02745729_107172</name>
</gene>
<dbReference type="OrthoDB" id="6401033at2"/>
<name>A0A1H4E6Q8_9GAMM</name>
<evidence type="ECO:0000256" key="1">
    <source>
        <dbReference type="SAM" id="Phobius"/>
    </source>
</evidence>
<dbReference type="Proteomes" id="UP000242469">
    <property type="component" value="Unassembled WGS sequence"/>
</dbReference>
<keyword evidence="1" id="KW-0812">Transmembrane</keyword>
<reference evidence="3" key="1">
    <citation type="submission" date="2016-10" db="EMBL/GenBank/DDBJ databases">
        <authorList>
            <person name="Varghese N."/>
            <person name="Submissions S."/>
        </authorList>
    </citation>
    <scope>NUCLEOTIDE SEQUENCE [LARGE SCALE GENOMIC DNA]</scope>
    <source>
        <strain evidence="3">DSM 11526</strain>
    </source>
</reference>
<organism evidence="2 3">
    <name type="scientific">Marinobacterium iners DSM 11526</name>
    <dbReference type="NCBI Taxonomy" id="1122198"/>
    <lineage>
        <taxon>Bacteria</taxon>
        <taxon>Pseudomonadati</taxon>
        <taxon>Pseudomonadota</taxon>
        <taxon>Gammaproteobacteria</taxon>
        <taxon>Oceanospirillales</taxon>
        <taxon>Oceanospirillaceae</taxon>
        <taxon>Marinobacterium</taxon>
    </lineage>
</organism>
<keyword evidence="1" id="KW-1133">Transmembrane helix</keyword>
<keyword evidence="1" id="KW-0472">Membrane</keyword>
<accession>A0A1H4E6Q8</accession>
<dbReference type="STRING" id="1122198.SAMN02745729_107172"/>
<protein>
    <submittedName>
        <fullName evidence="2">Uncharacterized protein</fullName>
    </submittedName>
</protein>
<evidence type="ECO:0000313" key="3">
    <source>
        <dbReference type="Proteomes" id="UP000242469"/>
    </source>
</evidence>
<sequence>MSQTEVLAIWGAVTGTIGTVAGLLGLWLRFRQHGLDKAKLLCESSFGFDSPSRTLHKLTVRSIGRRPVSIDNIKYFITPRDWKQRLIKSWHHKKGRWLWHQEPKQKIKLGEGEKTEIGISLPNGIAITEIYKVEVVDQAGKAWPVNWETSSRLQKVATQETLDELAKENDKRVVSATGYRLGEKYFLETKFNTKPSRSGTPCGRSFWFLDTKKYQEKLQSIKDIQFDQFLSGDIEELS</sequence>